<protein>
    <submittedName>
        <fullName evidence="2">Uncharacterized protein</fullName>
    </submittedName>
</protein>
<dbReference type="Proteomes" id="UP000324222">
    <property type="component" value="Unassembled WGS sequence"/>
</dbReference>
<proteinExistence type="predicted"/>
<evidence type="ECO:0000256" key="1">
    <source>
        <dbReference type="SAM" id="MobiDB-lite"/>
    </source>
</evidence>
<organism evidence="2 3">
    <name type="scientific">Portunus trituberculatus</name>
    <name type="common">Swimming crab</name>
    <name type="synonym">Neptunus trituberculatus</name>
    <dbReference type="NCBI Taxonomy" id="210409"/>
    <lineage>
        <taxon>Eukaryota</taxon>
        <taxon>Metazoa</taxon>
        <taxon>Ecdysozoa</taxon>
        <taxon>Arthropoda</taxon>
        <taxon>Crustacea</taxon>
        <taxon>Multicrustacea</taxon>
        <taxon>Malacostraca</taxon>
        <taxon>Eumalacostraca</taxon>
        <taxon>Eucarida</taxon>
        <taxon>Decapoda</taxon>
        <taxon>Pleocyemata</taxon>
        <taxon>Brachyura</taxon>
        <taxon>Eubrachyura</taxon>
        <taxon>Portunoidea</taxon>
        <taxon>Portunidae</taxon>
        <taxon>Portuninae</taxon>
        <taxon>Portunus</taxon>
    </lineage>
</organism>
<feature type="region of interest" description="Disordered" evidence="1">
    <location>
        <begin position="84"/>
        <end position="116"/>
    </location>
</feature>
<accession>A0A5B7E9Z3</accession>
<keyword evidence="3" id="KW-1185">Reference proteome</keyword>
<feature type="region of interest" description="Disordered" evidence="1">
    <location>
        <begin position="14"/>
        <end position="37"/>
    </location>
</feature>
<feature type="compositionally biased region" description="Polar residues" evidence="1">
    <location>
        <begin position="17"/>
        <end position="27"/>
    </location>
</feature>
<dbReference type="AlphaFoldDB" id="A0A5B7E9Z3"/>
<evidence type="ECO:0000313" key="3">
    <source>
        <dbReference type="Proteomes" id="UP000324222"/>
    </source>
</evidence>
<name>A0A5B7E9Z3_PORTR</name>
<evidence type="ECO:0000313" key="2">
    <source>
        <dbReference type="EMBL" id="MPC29733.1"/>
    </source>
</evidence>
<dbReference type="EMBL" id="VSRR010002127">
    <property type="protein sequence ID" value="MPC29733.1"/>
    <property type="molecule type" value="Genomic_DNA"/>
</dbReference>
<sequence>MANITAIRSHLTYPDSAGTSDSTSAGQPSIGVLHGCPPLDQTLHRDQIHTTRQVKEVKDLHFHDTCLLRVNYYLVVLGCLKKKKEEKEEEEKEEEEEEEEEEEKAALAPSLPHALL</sequence>
<feature type="compositionally biased region" description="Acidic residues" evidence="1">
    <location>
        <begin position="87"/>
        <end position="103"/>
    </location>
</feature>
<gene>
    <name evidence="2" type="ORF">E2C01_022982</name>
</gene>
<reference evidence="2 3" key="1">
    <citation type="submission" date="2019-05" db="EMBL/GenBank/DDBJ databases">
        <title>Another draft genome of Portunus trituberculatus and its Hox gene families provides insights of decapod evolution.</title>
        <authorList>
            <person name="Jeong J.-H."/>
            <person name="Song I."/>
            <person name="Kim S."/>
            <person name="Choi T."/>
            <person name="Kim D."/>
            <person name="Ryu S."/>
            <person name="Kim W."/>
        </authorList>
    </citation>
    <scope>NUCLEOTIDE SEQUENCE [LARGE SCALE GENOMIC DNA]</scope>
    <source>
        <tissue evidence="2">Muscle</tissue>
    </source>
</reference>
<comment type="caution">
    <text evidence="2">The sequence shown here is derived from an EMBL/GenBank/DDBJ whole genome shotgun (WGS) entry which is preliminary data.</text>
</comment>
<feature type="compositionally biased region" description="Low complexity" evidence="1">
    <location>
        <begin position="106"/>
        <end position="116"/>
    </location>
</feature>